<dbReference type="Gene3D" id="3.40.50.1820">
    <property type="entry name" value="alpha/beta hydrolase"/>
    <property type="match status" value="1"/>
</dbReference>
<feature type="domain" description="AB hydrolase-1" evidence="2">
    <location>
        <begin position="36"/>
        <end position="236"/>
    </location>
</feature>
<dbReference type="OrthoDB" id="2498029at2759"/>
<proteinExistence type="predicted"/>
<evidence type="ECO:0000259" key="2">
    <source>
        <dbReference type="Pfam" id="PF12697"/>
    </source>
</evidence>
<evidence type="ECO:0000313" key="4">
    <source>
        <dbReference type="Proteomes" id="UP000756921"/>
    </source>
</evidence>
<dbReference type="InterPro" id="IPR050266">
    <property type="entry name" value="AB_hydrolase_sf"/>
</dbReference>
<organism evidence="3 4">
    <name type="scientific">Paraphaeosphaeria minitans</name>
    <dbReference type="NCBI Taxonomy" id="565426"/>
    <lineage>
        <taxon>Eukaryota</taxon>
        <taxon>Fungi</taxon>
        <taxon>Dikarya</taxon>
        <taxon>Ascomycota</taxon>
        <taxon>Pezizomycotina</taxon>
        <taxon>Dothideomycetes</taxon>
        <taxon>Pleosporomycetidae</taxon>
        <taxon>Pleosporales</taxon>
        <taxon>Massarineae</taxon>
        <taxon>Didymosphaeriaceae</taxon>
        <taxon>Paraphaeosphaeria</taxon>
    </lineage>
</organism>
<dbReference type="Proteomes" id="UP000756921">
    <property type="component" value="Unassembled WGS sequence"/>
</dbReference>
<comment type="caution">
    <text evidence="3">The sequence shown here is derived from an EMBL/GenBank/DDBJ whole genome shotgun (WGS) entry which is preliminary data.</text>
</comment>
<dbReference type="EMBL" id="WJXW01000004">
    <property type="protein sequence ID" value="KAF9736564.1"/>
    <property type="molecule type" value="Genomic_DNA"/>
</dbReference>
<dbReference type="InterPro" id="IPR029058">
    <property type="entry name" value="AB_hydrolase_fold"/>
</dbReference>
<keyword evidence="1 3" id="KW-0378">Hydrolase</keyword>
<evidence type="ECO:0000256" key="1">
    <source>
        <dbReference type="ARBA" id="ARBA00022801"/>
    </source>
</evidence>
<dbReference type="GO" id="GO:0016020">
    <property type="term" value="C:membrane"/>
    <property type="evidence" value="ECO:0007669"/>
    <property type="project" value="TreeGrafter"/>
</dbReference>
<sequence length="244" mass="26459">MSSSRTELIKLQSSVIINAIISQPDSLAEHENRPTVVFLHFWGGSVRTWSLVKPHISAKYQTVALDFRGWGNSTGPDDPEAYSIAAQAEDVEATIRAIGLRKTALVGLSMGAKVAQLVASRMCSGAEISSQAKTLVGLVLISPAPLTPLCLPPDMRQQQLHAYDNRESAAFVAKLVLTASFHDRDLPEFVVDDMIRGSKWARGAWPAYAMGEDVSGEVAEIAVPVLVLAAAKDLVEPIKRVKEW</sequence>
<keyword evidence="4" id="KW-1185">Reference proteome</keyword>
<dbReference type="PANTHER" id="PTHR43798">
    <property type="entry name" value="MONOACYLGLYCEROL LIPASE"/>
    <property type="match status" value="1"/>
</dbReference>
<gene>
    <name evidence="3" type="ORF">PMIN01_04343</name>
</gene>
<accession>A0A9P6GLZ9</accession>
<dbReference type="Pfam" id="PF12697">
    <property type="entry name" value="Abhydrolase_6"/>
    <property type="match status" value="1"/>
</dbReference>
<protein>
    <submittedName>
        <fullName evidence="3">Alpha beta hydrolase fold protein</fullName>
    </submittedName>
</protein>
<dbReference type="PANTHER" id="PTHR43798:SF31">
    <property type="entry name" value="AB HYDROLASE SUPERFAMILY PROTEIN YCLE"/>
    <property type="match status" value="1"/>
</dbReference>
<evidence type="ECO:0000313" key="3">
    <source>
        <dbReference type="EMBL" id="KAF9736564.1"/>
    </source>
</evidence>
<reference evidence="3" key="1">
    <citation type="journal article" date="2020" name="Mol. Plant Microbe Interact.">
        <title>Genome Sequence of the Biocontrol Agent Coniothyrium minitans strain Conio (IMI 134523).</title>
        <authorList>
            <person name="Patel D."/>
            <person name="Shittu T.A."/>
            <person name="Baroncelli R."/>
            <person name="Muthumeenakshi S."/>
            <person name="Osborne T.H."/>
            <person name="Janganan T.K."/>
            <person name="Sreenivasaprasad S."/>
        </authorList>
    </citation>
    <scope>NUCLEOTIDE SEQUENCE</scope>
    <source>
        <strain evidence="3">Conio</strain>
    </source>
</reference>
<dbReference type="InterPro" id="IPR000073">
    <property type="entry name" value="AB_hydrolase_1"/>
</dbReference>
<dbReference type="AlphaFoldDB" id="A0A9P6GLZ9"/>
<name>A0A9P6GLZ9_9PLEO</name>
<dbReference type="SUPFAM" id="SSF53474">
    <property type="entry name" value="alpha/beta-Hydrolases"/>
    <property type="match status" value="1"/>
</dbReference>
<dbReference type="GO" id="GO:0016787">
    <property type="term" value="F:hydrolase activity"/>
    <property type="evidence" value="ECO:0007669"/>
    <property type="project" value="UniProtKB-KW"/>
</dbReference>